<dbReference type="GO" id="GO:0046556">
    <property type="term" value="F:alpha-L-arabinofuranosidase activity"/>
    <property type="evidence" value="ECO:0007669"/>
    <property type="project" value="UniProtKB-UniRule"/>
</dbReference>
<dbReference type="OrthoDB" id="3156236at2759"/>
<dbReference type="AlphaFoldDB" id="A0A6A6RPM1"/>
<reference evidence="10" key="1">
    <citation type="journal article" date="2020" name="Stud. Mycol.">
        <title>101 Dothideomycetes genomes: a test case for predicting lifestyles and emergence of pathogens.</title>
        <authorList>
            <person name="Haridas S."/>
            <person name="Albert R."/>
            <person name="Binder M."/>
            <person name="Bloem J."/>
            <person name="Labutti K."/>
            <person name="Salamov A."/>
            <person name="Andreopoulos B."/>
            <person name="Baker S."/>
            <person name="Barry K."/>
            <person name="Bills G."/>
            <person name="Bluhm B."/>
            <person name="Cannon C."/>
            <person name="Castanera R."/>
            <person name="Culley D."/>
            <person name="Daum C."/>
            <person name="Ezra D."/>
            <person name="Gonzalez J."/>
            <person name="Henrissat B."/>
            <person name="Kuo A."/>
            <person name="Liang C."/>
            <person name="Lipzen A."/>
            <person name="Lutzoni F."/>
            <person name="Magnuson J."/>
            <person name="Mondo S."/>
            <person name="Nolan M."/>
            <person name="Ohm R."/>
            <person name="Pangilinan J."/>
            <person name="Park H.-J."/>
            <person name="Ramirez L."/>
            <person name="Alfaro M."/>
            <person name="Sun H."/>
            <person name="Tritt A."/>
            <person name="Yoshinaga Y."/>
            <person name="Zwiers L.-H."/>
            <person name="Turgeon B."/>
            <person name="Goodwin S."/>
            <person name="Spatafora J."/>
            <person name="Crous P."/>
            <person name="Grigoriev I."/>
        </authorList>
    </citation>
    <scope>NUCLEOTIDE SEQUENCE</scope>
    <source>
        <strain evidence="10">CBS 473.64</strain>
    </source>
</reference>
<comment type="catalytic activity">
    <reaction evidence="1 8">
        <text>Hydrolysis of terminal non-reducing alpha-L-arabinofuranoside residues in alpha-L-arabinosides.</text>
        <dbReference type="EC" id="3.2.1.55"/>
    </reaction>
</comment>
<dbReference type="GO" id="GO:0005576">
    <property type="term" value="C:extracellular region"/>
    <property type="evidence" value="ECO:0007669"/>
    <property type="project" value="UniProtKB-SubCell"/>
</dbReference>
<dbReference type="EMBL" id="MU006794">
    <property type="protein sequence ID" value="KAF2637296.1"/>
    <property type="molecule type" value="Genomic_DNA"/>
</dbReference>
<comment type="subcellular location">
    <subcellularLocation>
        <location evidence="2 8">Secreted</location>
    </subcellularLocation>
</comment>
<dbReference type="GO" id="GO:0046373">
    <property type="term" value="P:L-arabinose metabolic process"/>
    <property type="evidence" value="ECO:0007669"/>
    <property type="project" value="UniProtKB-UniRule"/>
</dbReference>
<dbReference type="CDD" id="cd08987">
    <property type="entry name" value="GH62"/>
    <property type="match status" value="1"/>
</dbReference>
<feature type="signal peptide" evidence="9">
    <location>
        <begin position="1"/>
        <end position="16"/>
    </location>
</feature>
<evidence type="ECO:0000256" key="8">
    <source>
        <dbReference type="RuleBase" id="RU368117"/>
    </source>
</evidence>
<keyword evidence="6 8" id="KW-0378">Hydrolase</keyword>
<dbReference type="PANTHER" id="PTHR40631:SF2">
    <property type="entry name" value="ALPHA-L-ARABINOFURANOSIDASE"/>
    <property type="match status" value="1"/>
</dbReference>
<protein>
    <recommendedName>
        <fullName evidence="8">Alpha-L-arabinofuranosidase</fullName>
        <ecNumber evidence="8">3.2.1.55</ecNumber>
    </recommendedName>
</protein>
<evidence type="ECO:0000256" key="5">
    <source>
        <dbReference type="ARBA" id="ARBA00022729"/>
    </source>
</evidence>
<evidence type="ECO:0000256" key="3">
    <source>
        <dbReference type="ARBA" id="ARBA00007396"/>
    </source>
</evidence>
<dbReference type="GO" id="GO:0045493">
    <property type="term" value="P:xylan catabolic process"/>
    <property type="evidence" value="ECO:0007669"/>
    <property type="project" value="UniProtKB-UniRule"/>
</dbReference>
<name>A0A6A6RPM1_9PLEO</name>
<sequence length="367" mass="40749">MFKIFTLSALAGKAAAHILSLEDTQTSIAPKSPTTLTSNFNWTSTSARIFPKNDSRVISGIKDPSIVQIGETYHVFASTAKEEGYSLIYFNFTDFSAANRAPFYYLDQAPLGTGYRAAPEVFYFEPQRQWYLVYQNGNAAYSTNQNINDPAGWTVPKTFYNGTPQLIQDGLEGGYWVDMWVICDEENCHLFSSGDNGRLYRSQTKIADFPNGMSDPVIALHEPNKNDLYEASNVYSISNGQFLLLVECIGEESTAGGTRYFRSWTSTDIAGPWETLAATESNPFLGAANVKFVGKQWTKSLSHGEIVRTETDQKLRISLCDMRFLYQGVEPSANTTYNALPWRLGLATQRGGECGDGVWASKNGMLV</sequence>
<comment type="similarity">
    <text evidence="3 8">Belongs to the glycosyl hydrolase 62 family.</text>
</comment>
<evidence type="ECO:0000256" key="4">
    <source>
        <dbReference type="ARBA" id="ARBA00022525"/>
    </source>
</evidence>
<proteinExistence type="inferred from homology"/>
<evidence type="ECO:0000313" key="10">
    <source>
        <dbReference type="EMBL" id="KAF2637296.1"/>
    </source>
</evidence>
<dbReference type="Gene3D" id="2.115.10.20">
    <property type="entry name" value="Glycosyl hydrolase domain, family 43"/>
    <property type="match status" value="1"/>
</dbReference>
<dbReference type="Proteomes" id="UP000799753">
    <property type="component" value="Unassembled WGS sequence"/>
</dbReference>
<dbReference type="EC" id="3.2.1.55" evidence="8"/>
<evidence type="ECO:0000313" key="11">
    <source>
        <dbReference type="Proteomes" id="UP000799753"/>
    </source>
</evidence>
<dbReference type="InterPro" id="IPR005193">
    <property type="entry name" value="GH62_arabinosidase"/>
</dbReference>
<evidence type="ECO:0000256" key="6">
    <source>
        <dbReference type="ARBA" id="ARBA00022801"/>
    </source>
</evidence>
<comment type="function">
    <text evidence="8">Alpha-L-arabinofuranosidase involved in the hydrolysis of xylan, a major structural heterogeneous polysaccharide found in plant biomass representing the second most abundant polysaccharide in the biosphere, after cellulose.</text>
</comment>
<feature type="chain" id="PRO_5025351184" description="Alpha-L-arabinofuranosidase" evidence="9">
    <location>
        <begin position="17"/>
        <end position="367"/>
    </location>
</feature>
<evidence type="ECO:0000256" key="9">
    <source>
        <dbReference type="SAM" id="SignalP"/>
    </source>
</evidence>
<organism evidence="10 11">
    <name type="scientific">Massarina eburnea CBS 473.64</name>
    <dbReference type="NCBI Taxonomy" id="1395130"/>
    <lineage>
        <taxon>Eukaryota</taxon>
        <taxon>Fungi</taxon>
        <taxon>Dikarya</taxon>
        <taxon>Ascomycota</taxon>
        <taxon>Pezizomycotina</taxon>
        <taxon>Dothideomycetes</taxon>
        <taxon>Pleosporomycetidae</taxon>
        <taxon>Pleosporales</taxon>
        <taxon>Massarineae</taxon>
        <taxon>Massarinaceae</taxon>
        <taxon>Massarina</taxon>
    </lineage>
</organism>
<dbReference type="PANTHER" id="PTHR40631">
    <property type="entry name" value="ALPHA-L-ARABINOFURANOSIDASE AXHA-2-RELATED"/>
    <property type="match status" value="1"/>
</dbReference>
<dbReference type="SUPFAM" id="SSF75005">
    <property type="entry name" value="Arabinanase/levansucrase/invertase"/>
    <property type="match status" value="1"/>
</dbReference>
<dbReference type="Pfam" id="PF03664">
    <property type="entry name" value="Glyco_hydro_62"/>
    <property type="match status" value="1"/>
</dbReference>
<evidence type="ECO:0000256" key="1">
    <source>
        <dbReference type="ARBA" id="ARBA00001462"/>
    </source>
</evidence>
<dbReference type="InterPro" id="IPR023296">
    <property type="entry name" value="Glyco_hydro_beta-prop_sf"/>
</dbReference>
<evidence type="ECO:0000256" key="2">
    <source>
        <dbReference type="ARBA" id="ARBA00004613"/>
    </source>
</evidence>
<keyword evidence="11" id="KW-1185">Reference proteome</keyword>
<gene>
    <name evidence="10" type="ORF">P280DRAFT_509919</name>
</gene>
<accession>A0A6A6RPM1</accession>
<keyword evidence="5 8" id="KW-0732">Signal</keyword>
<evidence type="ECO:0000256" key="7">
    <source>
        <dbReference type="ARBA" id="ARBA00023295"/>
    </source>
</evidence>
<keyword evidence="4 8" id="KW-0964">Secreted</keyword>
<keyword evidence="7 8" id="KW-0326">Glycosidase</keyword>